<keyword evidence="2" id="KW-0456">Lyase</keyword>
<dbReference type="PANTHER" id="PTHR21028">
    <property type="entry name" value="SI:CH211-156B7.4"/>
    <property type="match status" value="1"/>
</dbReference>
<feature type="domain" description="CYTH" evidence="1">
    <location>
        <begin position="1"/>
        <end position="184"/>
    </location>
</feature>
<dbReference type="RefSeq" id="WP_312893515.1">
    <property type="nucleotide sequence ID" value="NZ_JACHDB010000001.1"/>
</dbReference>
<dbReference type="EMBL" id="JACHDB010000001">
    <property type="protein sequence ID" value="MBB5431333.1"/>
    <property type="molecule type" value="Genomic_DNA"/>
</dbReference>
<gene>
    <name evidence="2" type="ORF">HDA36_001417</name>
</gene>
<dbReference type="InterPro" id="IPR008173">
    <property type="entry name" value="Adenylyl_cyclase_CyaB"/>
</dbReference>
<dbReference type="CDD" id="cd07890">
    <property type="entry name" value="CYTH-like_AC_IV-like"/>
    <property type="match status" value="1"/>
</dbReference>
<dbReference type="SMART" id="SM01118">
    <property type="entry name" value="CYTH"/>
    <property type="match status" value="1"/>
</dbReference>
<dbReference type="PANTHER" id="PTHR21028:SF2">
    <property type="entry name" value="CYTH DOMAIN-CONTAINING PROTEIN"/>
    <property type="match status" value="1"/>
</dbReference>
<evidence type="ECO:0000313" key="2">
    <source>
        <dbReference type="EMBL" id="MBB5431333.1"/>
    </source>
</evidence>
<protein>
    <submittedName>
        <fullName evidence="2">Adenylate cyclase class 2</fullName>
        <ecNumber evidence="2">4.6.1.1</ecNumber>
    </submittedName>
</protein>
<name>A0A7W8VCV0_9ACTN</name>
<dbReference type="SUPFAM" id="SSF55154">
    <property type="entry name" value="CYTH-like phosphatases"/>
    <property type="match status" value="1"/>
</dbReference>
<dbReference type="AlphaFoldDB" id="A0A7W8VCV0"/>
<reference evidence="2 3" key="1">
    <citation type="submission" date="2020-08" db="EMBL/GenBank/DDBJ databases">
        <title>Sequencing the genomes of 1000 actinobacteria strains.</title>
        <authorList>
            <person name="Klenk H.-P."/>
        </authorList>
    </citation>
    <scope>NUCLEOTIDE SEQUENCE [LARGE SCALE GENOMIC DNA]</scope>
    <source>
        <strain evidence="2 3">DSM 44551</strain>
    </source>
</reference>
<comment type="caution">
    <text evidence="2">The sequence shown here is derived from an EMBL/GenBank/DDBJ whole genome shotgun (WGS) entry which is preliminary data.</text>
</comment>
<sequence length="192" mass="20371">MIEVERKREIGADAEKLKARLAELGFEEAGTATETDTYYSRPDIDFLETVECLRVRRRPGSAEVTYKPASTTATRTADGVIAKKETNLALPGAEHAADAEALLEAIGMVPLARVDKTRTSYRHPGHTGATVSVDAVAGAGVFAEAEVIGGDAEAAAELMAEVERETGLDAYPVVVLPYRDLVLAAGGQPSRT</sequence>
<dbReference type="Proteomes" id="UP000572635">
    <property type="component" value="Unassembled WGS sequence"/>
</dbReference>
<dbReference type="InterPro" id="IPR033469">
    <property type="entry name" value="CYTH-like_dom_sf"/>
</dbReference>
<evidence type="ECO:0000313" key="3">
    <source>
        <dbReference type="Proteomes" id="UP000572635"/>
    </source>
</evidence>
<dbReference type="EC" id="4.6.1.1" evidence="2"/>
<evidence type="ECO:0000259" key="1">
    <source>
        <dbReference type="PROSITE" id="PS51707"/>
    </source>
</evidence>
<proteinExistence type="predicted"/>
<dbReference type="PROSITE" id="PS51707">
    <property type="entry name" value="CYTH"/>
    <property type="match status" value="1"/>
</dbReference>
<dbReference type="InterPro" id="IPR023577">
    <property type="entry name" value="CYTH_domain"/>
</dbReference>
<dbReference type="Pfam" id="PF01928">
    <property type="entry name" value="CYTH"/>
    <property type="match status" value="1"/>
</dbReference>
<accession>A0A7W8VCV0</accession>
<dbReference type="NCBIfam" id="TIGR00318">
    <property type="entry name" value="cyaB"/>
    <property type="match status" value="1"/>
</dbReference>
<keyword evidence="3" id="KW-1185">Reference proteome</keyword>
<dbReference type="GO" id="GO:0004016">
    <property type="term" value="F:adenylate cyclase activity"/>
    <property type="evidence" value="ECO:0007669"/>
    <property type="project" value="UniProtKB-EC"/>
</dbReference>
<dbReference type="Gene3D" id="2.40.320.10">
    <property type="entry name" value="Hypothetical Protein Pfu-838710-001"/>
    <property type="match status" value="1"/>
</dbReference>
<organism evidence="2 3">
    <name type="scientific">Nocardiopsis composta</name>
    <dbReference type="NCBI Taxonomy" id="157465"/>
    <lineage>
        <taxon>Bacteria</taxon>
        <taxon>Bacillati</taxon>
        <taxon>Actinomycetota</taxon>
        <taxon>Actinomycetes</taxon>
        <taxon>Streptosporangiales</taxon>
        <taxon>Nocardiopsidaceae</taxon>
        <taxon>Nocardiopsis</taxon>
    </lineage>
</organism>